<dbReference type="OrthoDB" id="9800545at2"/>
<organism evidence="3 4">
    <name type="scientific">Helicobacter marmotae</name>
    <dbReference type="NCBI Taxonomy" id="152490"/>
    <lineage>
        <taxon>Bacteria</taxon>
        <taxon>Pseudomonadati</taxon>
        <taxon>Campylobacterota</taxon>
        <taxon>Epsilonproteobacteria</taxon>
        <taxon>Campylobacterales</taxon>
        <taxon>Helicobacteraceae</taxon>
        <taxon>Helicobacter</taxon>
    </lineage>
</organism>
<dbReference type="Proteomes" id="UP000256599">
    <property type="component" value="Unassembled WGS sequence"/>
</dbReference>
<keyword evidence="3" id="KW-0413">Isomerase</keyword>
<feature type="domain" description="Disulfide isomerase DsbG N-terminal" evidence="2">
    <location>
        <begin position="26"/>
        <end position="102"/>
    </location>
</feature>
<evidence type="ECO:0000313" key="4">
    <source>
        <dbReference type="Proteomes" id="UP000256599"/>
    </source>
</evidence>
<feature type="signal peptide" evidence="1">
    <location>
        <begin position="1"/>
        <end position="21"/>
    </location>
</feature>
<comment type="caution">
    <text evidence="3">The sequence shown here is derived from an EMBL/GenBank/DDBJ whole genome shotgun (WGS) entry which is preliminary data.</text>
</comment>
<dbReference type="InterPro" id="IPR036249">
    <property type="entry name" value="Thioredoxin-like_sf"/>
</dbReference>
<dbReference type="RefSeq" id="WP_104700753.1">
    <property type="nucleotide sequence ID" value="NZ_FZPP01000060.1"/>
</dbReference>
<feature type="chain" id="PRO_5017725133" evidence="1">
    <location>
        <begin position="22"/>
        <end position="244"/>
    </location>
</feature>
<proteinExistence type="predicted"/>
<protein>
    <submittedName>
        <fullName evidence="3">Protein-disulfide isomerase</fullName>
    </submittedName>
</protein>
<reference evidence="3 4" key="1">
    <citation type="submission" date="2018-04" db="EMBL/GenBank/DDBJ databases">
        <title>Novel Campyloabacter and Helicobacter Species and Strains.</title>
        <authorList>
            <person name="Mannion A.J."/>
            <person name="Shen Z."/>
            <person name="Fox J.G."/>
        </authorList>
    </citation>
    <scope>NUCLEOTIDE SEQUENCE [LARGE SCALE GENOMIC DNA]</scope>
    <source>
        <strain evidence="3 4">MIT 98-6070</strain>
    </source>
</reference>
<sequence length="244" mass="27299">MKLWLPTILAFAALSCLGASFEENVKNTIKENTKQDIEIIKVENFKSSPDVKLVLIKAGDMQVPIFASKDGKLIMGVSNVFFAQKSEDMGAVGSLIKQTHNDDKPDNAALESLFKKIAKEDYIILRSHNKNAKKITYIVSDPNCPSCQKELKNIDKHLADSDVYMLIVGFVGQDSPAKASMIRDRLFDVKDDKTKLEVLREVYTPQSKIPAKYANIDVKDTMHINQKVTQAGIKSVPFIYESTK</sequence>
<gene>
    <name evidence="3" type="ORF">CQA63_09090</name>
</gene>
<dbReference type="SUPFAM" id="SSF52833">
    <property type="entry name" value="Thioredoxin-like"/>
    <property type="match status" value="1"/>
</dbReference>
<dbReference type="Gene3D" id="3.10.450.520">
    <property type="match status" value="1"/>
</dbReference>
<keyword evidence="1" id="KW-0732">Signal</keyword>
<dbReference type="InterPro" id="IPR041556">
    <property type="entry name" value="DsbG_N"/>
</dbReference>
<evidence type="ECO:0000259" key="2">
    <source>
        <dbReference type="Pfam" id="PF18257"/>
    </source>
</evidence>
<dbReference type="EMBL" id="NXLR01000033">
    <property type="protein sequence ID" value="RDU58840.1"/>
    <property type="molecule type" value="Genomic_DNA"/>
</dbReference>
<keyword evidence="4" id="KW-1185">Reference proteome</keyword>
<name>A0A3D8I127_9HELI</name>
<dbReference type="AlphaFoldDB" id="A0A3D8I127"/>
<accession>A0A3D8I127</accession>
<dbReference type="GO" id="GO:0016853">
    <property type="term" value="F:isomerase activity"/>
    <property type="evidence" value="ECO:0007669"/>
    <property type="project" value="UniProtKB-KW"/>
</dbReference>
<dbReference type="PROSITE" id="PS51257">
    <property type="entry name" value="PROKAR_LIPOPROTEIN"/>
    <property type="match status" value="1"/>
</dbReference>
<evidence type="ECO:0000256" key="1">
    <source>
        <dbReference type="SAM" id="SignalP"/>
    </source>
</evidence>
<evidence type="ECO:0000313" key="3">
    <source>
        <dbReference type="EMBL" id="RDU58840.1"/>
    </source>
</evidence>
<dbReference type="Pfam" id="PF18257">
    <property type="entry name" value="DsbG_N"/>
    <property type="match status" value="1"/>
</dbReference>
<dbReference type="Gene3D" id="3.40.30.10">
    <property type="entry name" value="Glutaredoxin"/>
    <property type="match status" value="1"/>
</dbReference>